<feature type="non-terminal residue" evidence="1">
    <location>
        <position position="1"/>
    </location>
</feature>
<dbReference type="AlphaFoldDB" id="A0AAD7ZRN7"/>
<evidence type="ECO:0000313" key="2">
    <source>
        <dbReference type="Proteomes" id="UP001233999"/>
    </source>
</evidence>
<proteinExistence type="predicted"/>
<sequence length="93" mass="10905">YTLFVEPSITNYEMYNSKDFNVIFVSCQFTAVIFRLELTTEILFYMRLKSSNIKYSSNGSFRSYYSTVFVQFPPKIGENLTKSQLFYSGIKNP</sequence>
<evidence type="ECO:0000313" key="1">
    <source>
        <dbReference type="EMBL" id="KAJ9585654.1"/>
    </source>
</evidence>
<feature type="non-terminal residue" evidence="1">
    <location>
        <position position="93"/>
    </location>
</feature>
<dbReference type="Proteomes" id="UP001233999">
    <property type="component" value="Unassembled WGS sequence"/>
</dbReference>
<keyword evidence="2" id="KW-1185">Reference proteome</keyword>
<dbReference type="EMBL" id="JASPKZ010007254">
    <property type="protein sequence ID" value="KAJ9585654.1"/>
    <property type="molecule type" value="Genomic_DNA"/>
</dbReference>
<name>A0AAD7ZRN7_DIPPU</name>
<comment type="caution">
    <text evidence="1">The sequence shown here is derived from an EMBL/GenBank/DDBJ whole genome shotgun (WGS) entry which is preliminary data.</text>
</comment>
<gene>
    <name evidence="1" type="ORF">L9F63_002554</name>
</gene>
<accession>A0AAD7ZRN7</accession>
<organism evidence="1 2">
    <name type="scientific">Diploptera punctata</name>
    <name type="common">Pacific beetle cockroach</name>
    <dbReference type="NCBI Taxonomy" id="6984"/>
    <lineage>
        <taxon>Eukaryota</taxon>
        <taxon>Metazoa</taxon>
        <taxon>Ecdysozoa</taxon>
        <taxon>Arthropoda</taxon>
        <taxon>Hexapoda</taxon>
        <taxon>Insecta</taxon>
        <taxon>Pterygota</taxon>
        <taxon>Neoptera</taxon>
        <taxon>Polyneoptera</taxon>
        <taxon>Dictyoptera</taxon>
        <taxon>Blattodea</taxon>
        <taxon>Blaberoidea</taxon>
        <taxon>Blaberidae</taxon>
        <taxon>Diplopterinae</taxon>
        <taxon>Diploptera</taxon>
    </lineage>
</organism>
<reference evidence="1" key="1">
    <citation type="journal article" date="2023" name="IScience">
        <title>Live-bearing cockroach genome reveals convergent evolutionary mechanisms linked to viviparity in insects and beyond.</title>
        <authorList>
            <person name="Fouks B."/>
            <person name="Harrison M.C."/>
            <person name="Mikhailova A.A."/>
            <person name="Marchal E."/>
            <person name="English S."/>
            <person name="Carruthers M."/>
            <person name="Jennings E.C."/>
            <person name="Chiamaka E.L."/>
            <person name="Frigard R.A."/>
            <person name="Pippel M."/>
            <person name="Attardo G.M."/>
            <person name="Benoit J.B."/>
            <person name="Bornberg-Bauer E."/>
            <person name="Tobe S.S."/>
        </authorList>
    </citation>
    <scope>NUCLEOTIDE SEQUENCE</scope>
    <source>
        <strain evidence="1">Stay&amp;Tobe</strain>
    </source>
</reference>
<protein>
    <submittedName>
        <fullName evidence="1">Uncharacterized protein</fullName>
    </submittedName>
</protein>
<reference evidence="1" key="2">
    <citation type="submission" date="2023-05" db="EMBL/GenBank/DDBJ databases">
        <authorList>
            <person name="Fouks B."/>
        </authorList>
    </citation>
    <scope>NUCLEOTIDE SEQUENCE</scope>
    <source>
        <strain evidence="1">Stay&amp;Tobe</strain>
        <tissue evidence="1">Testes</tissue>
    </source>
</reference>